<accession>A0A512M3U0</accession>
<dbReference type="InterPro" id="IPR022148">
    <property type="entry name" value="CopG_antitoxin"/>
</dbReference>
<dbReference type="OrthoDB" id="9798485at2"/>
<proteinExistence type="predicted"/>
<evidence type="ECO:0000313" key="1">
    <source>
        <dbReference type="EMBL" id="GEP41396.1"/>
    </source>
</evidence>
<dbReference type="Pfam" id="PF12441">
    <property type="entry name" value="CopG_antitoxin"/>
    <property type="match status" value="1"/>
</dbReference>
<dbReference type="RefSeq" id="WP_146848856.1">
    <property type="nucleotide sequence ID" value="NZ_BKAG01000003.1"/>
</dbReference>
<keyword evidence="2" id="KW-1185">Reference proteome</keyword>
<dbReference type="Proteomes" id="UP000321577">
    <property type="component" value="Unassembled WGS sequence"/>
</dbReference>
<name>A0A512M3U0_9BACT</name>
<gene>
    <name evidence="1" type="ORF">BGE01nite_06870</name>
</gene>
<organism evidence="1 2">
    <name type="scientific">Brevifollis gellanilyticus</name>
    <dbReference type="NCBI Taxonomy" id="748831"/>
    <lineage>
        <taxon>Bacteria</taxon>
        <taxon>Pseudomonadati</taxon>
        <taxon>Verrucomicrobiota</taxon>
        <taxon>Verrucomicrobiia</taxon>
        <taxon>Verrucomicrobiales</taxon>
        <taxon>Verrucomicrobiaceae</taxon>
    </lineage>
</organism>
<protein>
    <submittedName>
        <fullName evidence="1">Uncharacterized protein</fullName>
    </submittedName>
</protein>
<dbReference type="EMBL" id="BKAG01000003">
    <property type="protein sequence ID" value="GEP41396.1"/>
    <property type="molecule type" value="Genomic_DNA"/>
</dbReference>
<reference evidence="1 2" key="1">
    <citation type="submission" date="2019-07" db="EMBL/GenBank/DDBJ databases">
        <title>Whole genome shotgun sequence of Brevifollis gellanilyticus NBRC 108608.</title>
        <authorList>
            <person name="Hosoyama A."/>
            <person name="Uohara A."/>
            <person name="Ohji S."/>
            <person name="Ichikawa N."/>
        </authorList>
    </citation>
    <scope>NUCLEOTIDE SEQUENCE [LARGE SCALE GENOMIC DNA]</scope>
    <source>
        <strain evidence="1 2">NBRC 108608</strain>
    </source>
</reference>
<evidence type="ECO:0000313" key="2">
    <source>
        <dbReference type="Proteomes" id="UP000321577"/>
    </source>
</evidence>
<dbReference type="AlphaFoldDB" id="A0A512M3U0"/>
<sequence length="111" mass="13426">MEPRRKGDTTLTSRPSILEGDLTLVRSWKDVHGFENEEDEGRFWATHQLDARLMQMSIHRNDVRESTTITLRFDPRMLSRIKRIARRRYLNYQSMIKQWLSERMEQEMKEG</sequence>
<comment type="caution">
    <text evidence="1">The sequence shown here is derived from an EMBL/GenBank/DDBJ whole genome shotgun (WGS) entry which is preliminary data.</text>
</comment>